<dbReference type="GO" id="GO:0005506">
    <property type="term" value="F:iron ion binding"/>
    <property type="evidence" value="ECO:0007669"/>
    <property type="project" value="InterPro"/>
</dbReference>
<dbReference type="GO" id="GO:0016709">
    <property type="term" value="F:oxidoreductase activity, acting on paired donors, with incorporation or reduction of molecular oxygen, NAD(P)H as one donor, and incorporation of one atom of oxygen"/>
    <property type="evidence" value="ECO:0007669"/>
    <property type="project" value="TreeGrafter"/>
</dbReference>
<dbReference type="PRINTS" id="PR00463">
    <property type="entry name" value="EP450I"/>
</dbReference>
<reference evidence="14 15" key="1">
    <citation type="journal article" date="2023" name="G3 (Bethesda)">
        <title>A chromosome-length genome assembly and annotation of blackberry (Rubus argutus, cv. 'Hillquist').</title>
        <authorList>
            <person name="Bruna T."/>
            <person name="Aryal R."/>
            <person name="Dudchenko O."/>
            <person name="Sargent D.J."/>
            <person name="Mead D."/>
            <person name="Buti M."/>
            <person name="Cavallini A."/>
            <person name="Hytonen T."/>
            <person name="Andres J."/>
            <person name="Pham M."/>
            <person name="Weisz D."/>
            <person name="Mascagni F."/>
            <person name="Usai G."/>
            <person name="Natali L."/>
            <person name="Bassil N."/>
            <person name="Fernandez G.E."/>
            <person name="Lomsadze A."/>
            <person name="Armour M."/>
            <person name="Olukolu B."/>
            <person name="Poorten T."/>
            <person name="Britton C."/>
            <person name="Davik J."/>
            <person name="Ashrafi H."/>
            <person name="Aiden E.L."/>
            <person name="Borodovsky M."/>
            <person name="Worthington M."/>
        </authorList>
    </citation>
    <scope>NUCLEOTIDE SEQUENCE [LARGE SCALE GENOMIC DNA]</scope>
    <source>
        <strain evidence="14">PI 553951</strain>
    </source>
</reference>
<dbReference type="EMBL" id="JBEDUW010000006">
    <property type="protein sequence ID" value="KAK9923027.1"/>
    <property type="molecule type" value="Genomic_DNA"/>
</dbReference>
<evidence type="ECO:0000256" key="12">
    <source>
        <dbReference type="PIRSR" id="PIRSR602401-1"/>
    </source>
</evidence>
<dbReference type="PANTHER" id="PTHR24298">
    <property type="entry name" value="FLAVONOID 3'-MONOOXYGENASE-RELATED"/>
    <property type="match status" value="1"/>
</dbReference>
<evidence type="ECO:0000256" key="8">
    <source>
        <dbReference type="ARBA" id="ARBA00023002"/>
    </source>
</evidence>
<dbReference type="SUPFAM" id="SSF48264">
    <property type="entry name" value="Cytochrome P450"/>
    <property type="match status" value="1"/>
</dbReference>
<comment type="caution">
    <text evidence="14">The sequence shown here is derived from an EMBL/GenBank/DDBJ whole genome shotgun (WGS) entry which is preliminary data.</text>
</comment>
<evidence type="ECO:0000256" key="6">
    <source>
        <dbReference type="ARBA" id="ARBA00022723"/>
    </source>
</evidence>
<organism evidence="14 15">
    <name type="scientific">Rubus argutus</name>
    <name type="common">Southern blackberry</name>
    <dbReference type="NCBI Taxonomy" id="59490"/>
    <lineage>
        <taxon>Eukaryota</taxon>
        <taxon>Viridiplantae</taxon>
        <taxon>Streptophyta</taxon>
        <taxon>Embryophyta</taxon>
        <taxon>Tracheophyta</taxon>
        <taxon>Spermatophyta</taxon>
        <taxon>Magnoliopsida</taxon>
        <taxon>eudicotyledons</taxon>
        <taxon>Gunneridae</taxon>
        <taxon>Pentapetalae</taxon>
        <taxon>rosids</taxon>
        <taxon>fabids</taxon>
        <taxon>Rosales</taxon>
        <taxon>Rosaceae</taxon>
        <taxon>Rosoideae</taxon>
        <taxon>Rosoideae incertae sedis</taxon>
        <taxon>Rubus</taxon>
    </lineage>
</organism>
<dbReference type="InterPro" id="IPR002401">
    <property type="entry name" value="Cyt_P450_E_grp-I"/>
</dbReference>
<evidence type="ECO:0000256" key="4">
    <source>
        <dbReference type="ARBA" id="ARBA00022617"/>
    </source>
</evidence>
<comment type="cofactor">
    <cofactor evidence="1 12">
        <name>heme</name>
        <dbReference type="ChEBI" id="CHEBI:30413"/>
    </cofactor>
</comment>
<evidence type="ECO:0000313" key="14">
    <source>
        <dbReference type="EMBL" id="KAK9923027.1"/>
    </source>
</evidence>
<dbReference type="PROSITE" id="PS00086">
    <property type="entry name" value="CYTOCHROME_P450"/>
    <property type="match status" value="1"/>
</dbReference>
<keyword evidence="15" id="KW-1185">Reference proteome</keyword>
<dbReference type="InterPro" id="IPR001128">
    <property type="entry name" value="Cyt_P450"/>
</dbReference>
<keyword evidence="4 12" id="KW-0349">Heme</keyword>
<dbReference type="Proteomes" id="UP001457282">
    <property type="component" value="Unassembled WGS sequence"/>
</dbReference>
<keyword evidence="8 13" id="KW-0560">Oxidoreductase</keyword>
<evidence type="ECO:0008006" key="16">
    <source>
        <dbReference type="Google" id="ProtNLM"/>
    </source>
</evidence>
<evidence type="ECO:0000256" key="13">
    <source>
        <dbReference type="RuleBase" id="RU000461"/>
    </source>
</evidence>
<dbReference type="Gene3D" id="1.10.630.10">
    <property type="entry name" value="Cytochrome P450"/>
    <property type="match status" value="1"/>
</dbReference>
<evidence type="ECO:0000256" key="10">
    <source>
        <dbReference type="ARBA" id="ARBA00023033"/>
    </source>
</evidence>
<dbReference type="InterPro" id="IPR036396">
    <property type="entry name" value="Cyt_P450_sf"/>
</dbReference>
<keyword evidence="11" id="KW-0472">Membrane</keyword>
<evidence type="ECO:0000256" key="5">
    <source>
        <dbReference type="ARBA" id="ARBA00022692"/>
    </source>
</evidence>
<sequence>MEMMWFLIFILSLLITFFFKSLLFPSKPSTPKLKGTVLPPGPTAIPIIGNFIWLFKLASGIEPILFDLHAKYGPVVSLPIPFSSHPTVFINDHSLAHQALVQNGAVCADRPPPQPITKLITSNNRVIFSSGYGPTWRLLRRNLMSEILNPSRVKSYAGSRKWALDILTNRLDQSVSSNGPVVAVLDHFRISITSLFVYMVFGVKVEDEAKMKEIVDIQRRFIYGLVRGFMTLNLGPRWLNKILFRKGWNQFYEIRKQQKDVLLPFIRARKKVKQERVEKKNDDVKIAYVDTLMDLEDPHEKRAFNEGELLDQCTEIVNSGTDTMSVALQWTMANVVKHPRVQNRLVKEIDEVLGVGKEEVKEEDLQKMYYLKAVVMEALRLHPPGHFVVPHSVTEEIVLDGRYTVPKNWTVNCMVAEMGRDPSVWNEPMEFKPERFLSDGDNIQCDITGSKEIKMMPFGAGRRICPGWSLSLLLLEYLVANLVWKYEWEAVDGVGIDLTEKQEATWVMKNPLQARISPRLNK</sequence>
<dbReference type="InterPro" id="IPR051103">
    <property type="entry name" value="Plant_metabolite_P450s"/>
</dbReference>
<evidence type="ECO:0000256" key="11">
    <source>
        <dbReference type="ARBA" id="ARBA00023136"/>
    </source>
</evidence>
<comment type="subcellular location">
    <subcellularLocation>
        <location evidence="2">Membrane</location>
        <topology evidence="2">Single-pass membrane protein</topology>
    </subcellularLocation>
</comment>
<keyword evidence="7" id="KW-1133">Transmembrane helix</keyword>
<evidence type="ECO:0000256" key="9">
    <source>
        <dbReference type="ARBA" id="ARBA00023004"/>
    </source>
</evidence>
<dbReference type="AlphaFoldDB" id="A0AAW1WI83"/>
<feature type="binding site" description="axial binding residue" evidence="12">
    <location>
        <position position="465"/>
    </location>
    <ligand>
        <name>heme</name>
        <dbReference type="ChEBI" id="CHEBI:30413"/>
    </ligand>
    <ligandPart>
        <name>Fe</name>
        <dbReference type="ChEBI" id="CHEBI:18248"/>
    </ligandPart>
</feature>
<dbReference type="GO" id="GO:0020037">
    <property type="term" value="F:heme binding"/>
    <property type="evidence" value="ECO:0007669"/>
    <property type="project" value="InterPro"/>
</dbReference>
<dbReference type="GO" id="GO:0016020">
    <property type="term" value="C:membrane"/>
    <property type="evidence" value="ECO:0007669"/>
    <property type="project" value="UniProtKB-SubCell"/>
</dbReference>
<evidence type="ECO:0000256" key="7">
    <source>
        <dbReference type="ARBA" id="ARBA00022989"/>
    </source>
</evidence>
<dbReference type="FunFam" id="1.10.630.10:FF:000012">
    <property type="entry name" value="Cytochrome P450 family protein"/>
    <property type="match status" value="1"/>
</dbReference>
<dbReference type="PRINTS" id="PR00385">
    <property type="entry name" value="P450"/>
</dbReference>
<protein>
    <recommendedName>
        <fullName evidence="16">Cytochrome P450</fullName>
    </recommendedName>
</protein>
<accession>A0AAW1WI83</accession>
<keyword evidence="10 13" id="KW-0503">Monooxygenase</keyword>
<gene>
    <name evidence="14" type="ORF">M0R45_031462</name>
</gene>
<dbReference type="CDD" id="cd11075">
    <property type="entry name" value="CYP77_89"/>
    <property type="match status" value="1"/>
</dbReference>
<dbReference type="Pfam" id="PF00067">
    <property type="entry name" value="p450"/>
    <property type="match status" value="1"/>
</dbReference>
<keyword evidence="5" id="KW-0812">Transmembrane</keyword>
<evidence type="ECO:0000256" key="1">
    <source>
        <dbReference type="ARBA" id="ARBA00001971"/>
    </source>
</evidence>
<dbReference type="InterPro" id="IPR017972">
    <property type="entry name" value="Cyt_P450_CS"/>
</dbReference>
<name>A0AAW1WI83_RUBAR</name>
<evidence type="ECO:0000256" key="3">
    <source>
        <dbReference type="ARBA" id="ARBA00010617"/>
    </source>
</evidence>
<evidence type="ECO:0000256" key="2">
    <source>
        <dbReference type="ARBA" id="ARBA00004167"/>
    </source>
</evidence>
<comment type="similarity">
    <text evidence="3 13">Belongs to the cytochrome P450 family.</text>
</comment>
<evidence type="ECO:0000313" key="15">
    <source>
        <dbReference type="Proteomes" id="UP001457282"/>
    </source>
</evidence>
<keyword evidence="6 12" id="KW-0479">Metal-binding</keyword>
<proteinExistence type="inferred from homology"/>
<dbReference type="PANTHER" id="PTHR24298:SF800">
    <property type="entry name" value="CYTOCHROME P450 89A2-RELATED"/>
    <property type="match status" value="1"/>
</dbReference>
<keyword evidence="9 12" id="KW-0408">Iron</keyword>